<name>A0A212RRD8_9CHLR</name>
<dbReference type="RefSeq" id="WP_159461769.1">
    <property type="nucleotide sequence ID" value="NZ_FYEK01000075.1"/>
</dbReference>
<keyword evidence="2" id="KW-1003">Cell membrane</keyword>
<feature type="transmembrane region" description="Helical" evidence="6">
    <location>
        <begin position="133"/>
        <end position="150"/>
    </location>
</feature>
<protein>
    <submittedName>
        <fullName evidence="7">Amino acid/amide ABC transporter membrane protein 2, HAAT family</fullName>
    </submittedName>
</protein>
<feature type="transmembrane region" description="Helical" evidence="6">
    <location>
        <begin position="44"/>
        <end position="65"/>
    </location>
</feature>
<evidence type="ECO:0000256" key="1">
    <source>
        <dbReference type="ARBA" id="ARBA00004651"/>
    </source>
</evidence>
<keyword evidence="4 6" id="KW-1133">Transmembrane helix</keyword>
<evidence type="ECO:0000256" key="6">
    <source>
        <dbReference type="SAM" id="Phobius"/>
    </source>
</evidence>
<feature type="transmembrane region" description="Helical" evidence="6">
    <location>
        <begin position="103"/>
        <end position="121"/>
    </location>
</feature>
<evidence type="ECO:0000256" key="5">
    <source>
        <dbReference type="ARBA" id="ARBA00023136"/>
    </source>
</evidence>
<dbReference type="InParanoid" id="A0A212RRD8"/>
<gene>
    <name evidence="7" type="ORF">SAMN02746019_00018410</name>
</gene>
<dbReference type="GO" id="GO:0015658">
    <property type="term" value="F:branched-chain amino acid transmembrane transporter activity"/>
    <property type="evidence" value="ECO:0007669"/>
    <property type="project" value="InterPro"/>
</dbReference>
<feature type="transmembrane region" description="Helical" evidence="6">
    <location>
        <begin position="5"/>
        <end position="24"/>
    </location>
</feature>
<keyword evidence="8" id="KW-1185">Reference proteome</keyword>
<feature type="transmembrane region" description="Helical" evidence="6">
    <location>
        <begin position="185"/>
        <end position="206"/>
    </location>
</feature>
<feature type="transmembrane region" description="Helical" evidence="6">
    <location>
        <begin position="238"/>
        <end position="256"/>
    </location>
</feature>
<feature type="transmembrane region" description="Helical" evidence="6">
    <location>
        <begin position="319"/>
        <end position="342"/>
    </location>
</feature>
<dbReference type="OrthoDB" id="9789927at2"/>
<keyword evidence="5 6" id="KW-0472">Membrane</keyword>
<dbReference type="EMBL" id="FYEK01000075">
    <property type="protein sequence ID" value="SNB74993.1"/>
    <property type="molecule type" value="Genomic_DNA"/>
</dbReference>
<evidence type="ECO:0000256" key="2">
    <source>
        <dbReference type="ARBA" id="ARBA00022475"/>
    </source>
</evidence>
<keyword evidence="3 6" id="KW-0812">Transmembrane</keyword>
<dbReference type="InterPro" id="IPR001851">
    <property type="entry name" value="ABC_transp_permease"/>
</dbReference>
<feature type="transmembrane region" description="Helical" evidence="6">
    <location>
        <begin position="276"/>
        <end position="298"/>
    </location>
</feature>
<accession>A0A212RRD8</accession>
<dbReference type="PANTHER" id="PTHR30482">
    <property type="entry name" value="HIGH-AFFINITY BRANCHED-CHAIN AMINO ACID TRANSPORT SYSTEM PERMEASE"/>
    <property type="match status" value="1"/>
</dbReference>
<dbReference type="GO" id="GO:0005886">
    <property type="term" value="C:plasma membrane"/>
    <property type="evidence" value="ECO:0007669"/>
    <property type="project" value="UniProtKB-SubCell"/>
</dbReference>
<dbReference type="CDD" id="cd06581">
    <property type="entry name" value="TM_PBP1_LivM_like"/>
    <property type="match status" value="1"/>
</dbReference>
<evidence type="ECO:0000256" key="4">
    <source>
        <dbReference type="ARBA" id="ARBA00022989"/>
    </source>
</evidence>
<dbReference type="Proteomes" id="UP000197025">
    <property type="component" value="Unassembled WGS sequence"/>
</dbReference>
<evidence type="ECO:0000313" key="8">
    <source>
        <dbReference type="Proteomes" id="UP000197025"/>
    </source>
</evidence>
<evidence type="ECO:0000313" key="7">
    <source>
        <dbReference type="EMBL" id="SNB74993.1"/>
    </source>
</evidence>
<dbReference type="Pfam" id="PF02653">
    <property type="entry name" value="BPD_transp_2"/>
    <property type="match status" value="1"/>
</dbReference>
<feature type="transmembrane region" description="Helical" evidence="6">
    <location>
        <begin position="72"/>
        <end position="91"/>
    </location>
</feature>
<evidence type="ECO:0000256" key="3">
    <source>
        <dbReference type="ARBA" id="ARBA00022692"/>
    </source>
</evidence>
<dbReference type="PANTHER" id="PTHR30482:SF18">
    <property type="entry name" value="BRANCHED AMINO ACID TRANSPORT SYSTEM PERMEASE"/>
    <property type="match status" value="1"/>
</dbReference>
<proteinExistence type="predicted"/>
<dbReference type="InterPro" id="IPR043428">
    <property type="entry name" value="LivM-like"/>
</dbReference>
<reference evidence="8" key="1">
    <citation type="submission" date="2017-06" db="EMBL/GenBank/DDBJ databases">
        <authorList>
            <person name="Varghese N."/>
            <person name="Submissions S."/>
        </authorList>
    </citation>
    <scope>NUCLEOTIDE SEQUENCE [LARGE SCALE GENOMIC DNA]</scope>
    <source>
        <strain evidence="8">JAD2</strain>
    </source>
</reference>
<organism evidence="7 8">
    <name type="scientific">Thermoflexus hugenholtzii JAD2</name>
    <dbReference type="NCBI Taxonomy" id="877466"/>
    <lineage>
        <taxon>Bacteria</taxon>
        <taxon>Bacillati</taxon>
        <taxon>Chloroflexota</taxon>
        <taxon>Thermoflexia</taxon>
        <taxon>Thermoflexales</taxon>
        <taxon>Thermoflexaceae</taxon>
        <taxon>Thermoflexus</taxon>
    </lineage>
</organism>
<sequence>MRSPWVGFVIGVPLILAIGLLEAWRPFDLSLSTLTGGFLTLDTMIRAGLFTIVLVGLNLLMGYAGQISLGQAAFYGMGAFFSAILTVRARALGIPPGLAEGWAWPWLVMFSGAFLVGLLAYGIGRPILRLRGHYLAMATLGLGVVVYILLRENLGLPHLNLTGGFDGLQGIPRLRLGSLTLWPAWRYYFLVWLFAFGAIALGLNVVRSRVGRALRAIHGSEMAAESVGVEVPHYKARIFALSAGMAALAGSLYAHFQTTVIPATFGFGPSLELVVMSAVGGMASIWGAPFGALTVLLVQEVLRTQLRRLIPGAQGELELIAFGAILVLIMLFMPEGLTVWGLRRLRGRRMARGTIPASR</sequence>
<dbReference type="AlphaFoldDB" id="A0A212RRD8"/>
<comment type="subcellular location">
    <subcellularLocation>
        <location evidence="1">Cell membrane</location>
        <topology evidence="1">Multi-pass membrane protein</topology>
    </subcellularLocation>
</comment>